<gene>
    <name evidence="2" type="ORF">ACFFGX_08815</name>
</gene>
<dbReference type="InterPro" id="IPR007539">
    <property type="entry name" value="DUF551"/>
</dbReference>
<name>A0ABV6SJI2_AZOPA</name>
<protein>
    <submittedName>
        <fullName evidence="2">DUF551 domain-containing protein</fullName>
    </submittedName>
</protein>
<reference evidence="2 3" key="1">
    <citation type="submission" date="2024-09" db="EMBL/GenBank/DDBJ databases">
        <authorList>
            <person name="Sun Q."/>
            <person name="Mori K."/>
        </authorList>
    </citation>
    <scope>NUCLEOTIDE SEQUENCE [LARGE SCALE GENOMIC DNA]</scope>
    <source>
        <strain evidence="2 3">NCAIM B.01794</strain>
    </source>
</reference>
<keyword evidence="3" id="KW-1185">Reference proteome</keyword>
<evidence type="ECO:0000259" key="1">
    <source>
        <dbReference type="Pfam" id="PF04448"/>
    </source>
</evidence>
<proteinExistence type="predicted"/>
<evidence type="ECO:0000313" key="3">
    <source>
        <dbReference type="Proteomes" id="UP001589891"/>
    </source>
</evidence>
<evidence type="ECO:0000313" key="2">
    <source>
        <dbReference type="EMBL" id="MFC0709689.1"/>
    </source>
</evidence>
<feature type="domain" description="DUF551" evidence="1">
    <location>
        <begin position="34"/>
        <end position="98"/>
    </location>
</feature>
<organism evidence="2 3">
    <name type="scientific">Azorhizophilus paspali</name>
    <name type="common">Azotobacter paspali</name>
    <dbReference type="NCBI Taxonomy" id="69963"/>
    <lineage>
        <taxon>Bacteria</taxon>
        <taxon>Pseudomonadati</taxon>
        <taxon>Pseudomonadota</taxon>
        <taxon>Gammaproteobacteria</taxon>
        <taxon>Pseudomonadales</taxon>
        <taxon>Pseudomonadaceae</taxon>
        <taxon>Azorhizophilus</taxon>
    </lineage>
</organism>
<dbReference type="Pfam" id="PF04448">
    <property type="entry name" value="DUF551"/>
    <property type="match status" value="1"/>
</dbReference>
<dbReference type="EMBL" id="JBHLSS010000048">
    <property type="protein sequence ID" value="MFC0709689.1"/>
    <property type="molecule type" value="Genomic_DNA"/>
</dbReference>
<sequence length="148" mass="16293">MGGTVPRPCASPRGPDGIGYLVPWIHGGIMKSDWVPVSERLPEPDTPVLAHNGIWTGVAVWCSGEYLEDIERWQDEHREMIGLLGPAVTHWMPLPPTPGDTAAPEQAEQQEVVRVSRELLERLARTHAHDDHWDAIDELRAMLAGGGA</sequence>
<accession>A0ABV6SJI2</accession>
<dbReference type="RefSeq" id="WP_376944937.1">
    <property type="nucleotide sequence ID" value="NZ_JBHLSS010000048.1"/>
</dbReference>
<dbReference type="Proteomes" id="UP001589891">
    <property type="component" value="Unassembled WGS sequence"/>
</dbReference>
<comment type="caution">
    <text evidence="2">The sequence shown here is derived from an EMBL/GenBank/DDBJ whole genome shotgun (WGS) entry which is preliminary data.</text>
</comment>